<gene>
    <name evidence="3" type="ORF">SAMN02745181_3187</name>
</gene>
<dbReference type="RefSeq" id="WP_143184734.1">
    <property type="nucleotide sequence ID" value="NZ_FQYR01000005.1"/>
</dbReference>
<dbReference type="AlphaFoldDB" id="A0A1M6PH00"/>
<keyword evidence="4" id="KW-1185">Reference proteome</keyword>
<reference evidence="3 4" key="1">
    <citation type="submission" date="2016-11" db="EMBL/GenBank/DDBJ databases">
        <authorList>
            <person name="Jaros S."/>
            <person name="Januszkiewicz K."/>
            <person name="Wedrychowicz H."/>
        </authorList>
    </citation>
    <scope>NUCLEOTIDE SEQUENCE [LARGE SCALE GENOMIC DNA]</scope>
    <source>
        <strain evidence="3 4">DSM 18772</strain>
    </source>
</reference>
<name>A0A1M6PH00_9BACT</name>
<dbReference type="Proteomes" id="UP000184510">
    <property type="component" value="Unassembled WGS sequence"/>
</dbReference>
<evidence type="ECO:0000256" key="1">
    <source>
        <dbReference type="SAM" id="SignalP"/>
    </source>
</evidence>
<evidence type="ECO:0000259" key="2">
    <source>
        <dbReference type="Pfam" id="PF07589"/>
    </source>
</evidence>
<keyword evidence="1" id="KW-0732">Signal</keyword>
<evidence type="ECO:0000313" key="4">
    <source>
        <dbReference type="Proteomes" id="UP000184510"/>
    </source>
</evidence>
<dbReference type="InterPro" id="IPR013424">
    <property type="entry name" value="Ice-binding_C"/>
</dbReference>
<dbReference type="EMBL" id="FQYR01000005">
    <property type="protein sequence ID" value="SHK07194.1"/>
    <property type="molecule type" value="Genomic_DNA"/>
</dbReference>
<accession>A0A1M6PH00</accession>
<dbReference type="NCBIfam" id="TIGR02595">
    <property type="entry name" value="PEP_CTERM"/>
    <property type="match status" value="1"/>
</dbReference>
<organism evidence="3 4">
    <name type="scientific">Rubritalea squalenifaciens DSM 18772</name>
    <dbReference type="NCBI Taxonomy" id="1123071"/>
    <lineage>
        <taxon>Bacteria</taxon>
        <taxon>Pseudomonadati</taxon>
        <taxon>Verrucomicrobiota</taxon>
        <taxon>Verrucomicrobiia</taxon>
        <taxon>Verrucomicrobiales</taxon>
        <taxon>Rubritaleaceae</taxon>
        <taxon>Rubritalea</taxon>
    </lineage>
</organism>
<feature type="domain" description="Ice-binding protein C-terminal" evidence="2">
    <location>
        <begin position="196"/>
        <end position="219"/>
    </location>
</feature>
<dbReference type="InParanoid" id="A0A1M6PH00"/>
<proteinExistence type="predicted"/>
<feature type="signal peptide" evidence="1">
    <location>
        <begin position="1"/>
        <end position="20"/>
    </location>
</feature>
<sequence>MKSLYISAISALLLTPIGSAAVSYTMSLGTFYESDGTTSLQDNAVGLLFVNTDNSSTSSFGSALIGFDLSQTPQADSAVATPITVGGFELIAAFNGDSNGQFVGRAVDDILKDSGISNNDPLVFVFFESITSLSGTVGANENFGVLTGMTADQNLAPGGPAFEIPDTDGTFEILFGDSTVGGTTPQADFVADQVTAIPEPSSFALIGLGALATLFRRRR</sequence>
<feature type="chain" id="PRO_5012906699" evidence="1">
    <location>
        <begin position="21"/>
        <end position="219"/>
    </location>
</feature>
<dbReference type="Pfam" id="PF07589">
    <property type="entry name" value="PEP-CTERM"/>
    <property type="match status" value="1"/>
</dbReference>
<evidence type="ECO:0000313" key="3">
    <source>
        <dbReference type="EMBL" id="SHK07194.1"/>
    </source>
</evidence>
<protein>
    <submittedName>
        <fullName evidence="3">PEP-CTERM protein-sorting domain-containing protein</fullName>
    </submittedName>
</protein>